<reference evidence="1 2" key="1">
    <citation type="submission" date="2019-06" db="EMBL/GenBank/DDBJ databases">
        <title>Flavibacter putida gen. nov., sp. nov., a novel marine bacterium of the family Flavobacteriaceae isolated from coastal seawater.</title>
        <authorList>
            <person name="Feng X."/>
        </authorList>
    </citation>
    <scope>NUCLEOTIDE SEQUENCE [LARGE SCALE GENOMIC DNA]</scope>
    <source>
        <strain evidence="1 2">PLHSN227</strain>
    </source>
</reference>
<evidence type="ECO:0000313" key="1">
    <source>
        <dbReference type="EMBL" id="TQD39127.1"/>
    </source>
</evidence>
<dbReference type="EMBL" id="VIAR01000005">
    <property type="protein sequence ID" value="TQD39127.1"/>
    <property type="molecule type" value="Genomic_DNA"/>
</dbReference>
<dbReference type="InterPro" id="IPR021365">
    <property type="entry name" value="DUF2891"/>
</dbReference>
<evidence type="ECO:0000313" key="2">
    <source>
        <dbReference type="Proteomes" id="UP000317169"/>
    </source>
</evidence>
<dbReference type="RefSeq" id="WP_141421576.1">
    <property type="nucleotide sequence ID" value="NZ_VIAR01000005.1"/>
</dbReference>
<dbReference type="Pfam" id="PF11199">
    <property type="entry name" value="DUF2891"/>
    <property type="match status" value="1"/>
</dbReference>
<proteinExistence type="predicted"/>
<dbReference type="Proteomes" id="UP000317169">
    <property type="component" value="Unassembled WGS sequence"/>
</dbReference>
<sequence length="387" mass="44925">MKKSILILAVLSFFACKEKQKTETENQQSKAVEEQDSSIVEEISNTFDMSNQVVLDKSQASNLAKLPLACIEKEYPNKLNQVLANKDELQNPKSLHPVFYGCFDWHSSVHGYWTMVKLLKQYPQLKQAKKIKALLQENITKDNINKELKYFKKEHNKTYERTYGWAWLLKLSEELQTWDDTLAVDLNKNLQPLTNKIVDNFQKFLPNLSYPIRVGEHQNTAFALSLAYDYAKTTKNEELKKLIEAKAREFYLTDKNCPIAYEPNGYDFFSPCLMEINLMQKILEESTFKMWLKEFMPSIIKKDFQLEPVEVTDRSDGKLVHLDGLNFSRAAVLFALSGKYKDFKYLESIAEKHLAASYENVLNDSYEGGHWLGTFALYALNQRVNKN</sequence>
<dbReference type="OrthoDB" id="9779797at2"/>
<organism evidence="1 2">
    <name type="scientific">Haloflavibacter putidus</name>
    <dbReference type="NCBI Taxonomy" id="2576776"/>
    <lineage>
        <taxon>Bacteria</taxon>
        <taxon>Pseudomonadati</taxon>
        <taxon>Bacteroidota</taxon>
        <taxon>Flavobacteriia</taxon>
        <taxon>Flavobacteriales</taxon>
        <taxon>Flavobacteriaceae</taxon>
        <taxon>Haloflavibacter</taxon>
    </lineage>
</organism>
<protein>
    <submittedName>
        <fullName evidence="1">DUF2891 domain-containing protein</fullName>
    </submittedName>
</protein>
<accession>A0A507ZQ49</accession>
<comment type="caution">
    <text evidence="1">The sequence shown here is derived from an EMBL/GenBank/DDBJ whole genome shotgun (WGS) entry which is preliminary data.</text>
</comment>
<name>A0A507ZQ49_9FLAO</name>
<gene>
    <name evidence="1" type="ORF">FKR84_06965</name>
</gene>
<dbReference type="AlphaFoldDB" id="A0A507ZQ49"/>
<keyword evidence="2" id="KW-1185">Reference proteome</keyword>
<dbReference type="PROSITE" id="PS51257">
    <property type="entry name" value="PROKAR_LIPOPROTEIN"/>
    <property type="match status" value="1"/>
</dbReference>